<organism evidence="3 4">
    <name type="scientific">Acidaminococcus fermentans</name>
    <dbReference type="NCBI Taxonomy" id="905"/>
    <lineage>
        <taxon>Bacteria</taxon>
        <taxon>Bacillati</taxon>
        <taxon>Bacillota</taxon>
        <taxon>Negativicutes</taxon>
        <taxon>Acidaminococcales</taxon>
        <taxon>Acidaminococcaceae</taxon>
        <taxon>Acidaminococcus</taxon>
    </lineage>
</organism>
<dbReference type="Gene3D" id="2.30.130.110">
    <property type="match status" value="1"/>
</dbReference>
<keyword evidence="1" id="KW-0456">Lyase</keyword>
<dbReference type="RefSeq" id="WP_154487968.1">
    <property type="nucleotide sequence ID" value="NZ_VULN01000006.1"/>
</dbReference>
<keyword evidence="3" id="KW-0378">Hydrolase</keyword>
<dbReference type="PANTHER" id="PTHR30536:SF5">
    <property type="entry name" value="ALTRONATE DEHYDRATASE"/>
    <property type="match status" value="1"/>
</dbReference>
<dbReference type="InterPro" id="IPR052172">
    <property type="entry name" value="UxaA_altronate/galactarate_dh"/>
</dbReference>
<evidence type="ECO:0000256" key="1">
    <source>
        <dbReference type="ARBA" id="ARBA00023239"/>
    </source>
</evidence>
<comment type="caution">
    <text evidence="3">The sequence shown here is derived from an EMBL/GenBank/DDBJ whole genome shotgun (WGS) entry which is preliminary data.</text>
</comment>
<evidence type="ECO:0000313" key="3">
    <source>
        <dbReference type="EMBL" id="MSS81985.1"/>
    </source>
</evidence>
<reference evidence="3 4" key="1">
    <citation type="submission" date="2019-08" db="EMBL/GenBank/DDBJ databases">
        <title>In-depth cultivation of the pig gut microbiome towards novel bacterial diversity and tailored functional studies.</title>
        <authorList>
            <person name="Wylensek D."/>
            <person name="Hitch T.C.A."/>
            <person name="Clavel T."/>
        </authorList>
    </citation>
    <scope>NUCLEOTIDE SEQUENCE [LARGE SCALE GENOMIC DNA]</scope>
    <source>
        <strain evidence="3 4">WCA-389-WT-5B</strain>
    </source>
</reference>
<evidence type="ECO:0000259" key="2">
    <source>
        <dbReference type="SMART" id="SM00858"/>
    </source>
</evidence>
<dbReference type="Proteomes" id="UP000441455">
    <property type="component" value="Unassembled WGS sequence"/>
</dbReference>
<dbReference type="PANTHER" id="PTHR30536">
    <property type="entry name" value="ALTRONATE/GALACTARATE DEHYDRATASE"/>
    <property type="match status" value="1"/>
</dbReference>
<accession>A0A6N7VY53</accession>
<dbReference type="GO" id="GO:0016829">
    <property type="term" value="F:lyase activity"/>
    <property type="evidence" value="ECO:0007669"/>
    <property type="project" value="UniProtKB-KW"/>
</dbReference>
<dbReference type="CDD" id="cd11613">
    <property type="entry name" value="SAF_AH_GD"/>
    <property type="match status" value="1"/>
</dbReference>
<name>A0A6N7VY53_ACIFE</name>
<dbReference type="AlphaFoldDB" id="A0A6N7VY53"/>
<dbReference type="OrthoDB" id="9804574at2"/>
<gene>
    <name evidence="3" type="ORF">FX155_05170</name>
</gene>
<dbReference type="GO" id="GO:0016787">
    <property type="term" value="F:hydrolase activity"/>
    <property type="evidence" value="ECO:0007669"/>
    <property type="project" value="UniProtKB-KW"/>
</dbReference>
<dbReference type="InterPro" id="IPR044144">
    <property type="entry name" value="SAF_UxaA/GarD"/>
</dbReference>
<dbReference type="Pfam" id="PF08666">
    <property type="entry name" value="SAF"/>
    <property type="match status" value="1"/>
</dbReference>
<feature type="domain" description="SAF" evidence="2">
    <location>
        <begin position="11"/>
        <end position="87"/>
    </location>
</feature>
<dbReference type="FunFam" id="2.30.130.110:FF:000003">
    <property type="entry name" value="D-galactarate dehydratase"/>
    <property type="match status" value="1"/>
</dbReference>
<protein>
    <submittedName>
        <fullName evidence="3">UxaA family hydrolase</fullName>
    </submittedName>
</protein>
<dbReference type="InterPro" id="IPR013974">
    <property type="entry name" value="SAF"/>
</dbReference>
<evidence type="ECO:0000313" key="4">
    <source>
        <dbReference type="Proteomes" id="UP000441455"/>
    </source>
</evidence>
<sequence length="97" mass="10638">MVNAVVIDAKDNVAVAIEPLKKGSKANIRFQNGKEASLAVTQDIPIYHKFAIRDIPQAQPVVKYGEHIGIASCDIHQGDYVHVHNVGSHRENLEAEV</sequence>
<dbReference type="SMART" id="SM00858">
    <property type="entry name" value="SAF"/>
    <property type="match status" value="1"/>
</dbReference>
<proteinExistence type="predicted"/>
<dbReference type="EMBL" id="VULN01000006">
    <property type="protein sequence ID" value="MSS81985.1"/>
    <property type="molecule type" value="Genomic_DNA"/>
</dbReference>
<dbReference type="GO" id="GO:0019698">
    <property type="term" value="P:D-galacturonate catabolic process"/>
    <property type="evidence" value="ECO:0007669"/>
    <property type="project" value="TreeGrafter"/>
</dbReference>